<dbReference type="AlphaFoldDB" id="A0AAV2S1R0"/>
<proteinExistence type="predicted"/>
<feature type="non-terminal residue" evidence="1">
    <location>
        <position position="162"/>
    </location>
</feature>
<name>A0AAV2S1R0_MEGNR</name>
<reference evidence="1 2" key="1">
    <citation type="submission" date="2024-05" db="EMBL/GenBank/DDBJ databases">
        <authorList>
            <person name="Wallberg A."/>
        </authorList>
    </citation>
    <scope>NUCLEOTIDE SEQUENCE [LARGE SCALE GENOMIC DNA]</scope>
</reference>
<evidence type="ECO:0000313" key="1">
    <source>
        <dbReference type="EMBL" id="CAL4158607.1"/>
    </source>
</evidence>
<organism evidence="1 2">
    <name type="scientific">Meganyctiphanes norvegica</name>
    <name type="common">Northern krill</name>
    <name type="synonym">Thysanopoda norvegica</name>
    <dbReference type="NCBI Taxonomy" id="48144"/>
    <lineage>
        <taxon>Eukaryota</taxon>
        <taxon>Metazoa</taxon>
        <taxon>Ecdysozoa</taxon>
        <taxon>Arthropoda</taxon>
        <taxon>Crustacea</taxon>
        <taxon>Multicrustacea</taxon>
        <taxon>Malacostraca</taxon>
        <taxon>Eumalacostraca</taxon>
        <taxon>Eucarida</taxon>
        <taxon>Euphausiacea</taxon>
        <taxon>Euphausiidae</taxon>
        <taxon>Meganyctiphanes</taxon>
    </lineage>
</organism>
<dbReference type="PANTHER" id="PTHR47510:SF3">
    <property type="entry name" value="ENDO_EXONUCLEASE_PHOSPHATASE DOMAIN-CONTAINING PROTEIN"/>
    <property type="match status" value="1"/>
</dbReference>
<dbReference type="EMBL" id="CAXKWB010042873">
    <property type="protein sequence ID" value="CAL4158607.1"/>
    <property type="molecule type" value="Genomic_DNA"/>
</dbReference>
<feature type="non-terminal residue" evidence="1">
    <location>
        <position position="1"/>
    </location>
</feature>
<keyword evidence="2" id="KW-1185">Reference proteome</keyword>
<dbReference type="Proteomes" id="UP001497623">
    <property type="component" value="Unassembled WGS sequence"/>
</dbReference>
<accession>A0AAV2S1R0</accession>
<comment type="caution">
    <text evidence="1">The sequence shown here is derived from an EMBL/GenBank/DDBJ whole genome shotgun (WGS) entry which is preliminary data.</text>
</comment>
<evidence type="ECO:0000313" key="2">
    <source>
        <dbReference type="Proteomes" id="UP001497623"/>
    </source>
</evidence>
<dbReference type="PANTHER" id="PTHR47510">
    <property type="entry name" value="REVERSE TRANSCRIPTASE DOMAIN-CONTAINING PROTEIN"/>
    <property type="match status" value="1"/>
</dbReference>
<evidence type="ECO:0008006" key="3">
    <source>
        <dbReference type="Google" id="ProtNLM"/>
    </source>
</evidence>
<gene>
    <name evidence="1" type="ORF">MNOR_LOCUS32105</name>
</gene>
<protein>
    <recommendedName>
        <fullName evidence="3">Reverse transcriptase domain-containing protein</fullName>
    </recommendedName>
</protein>
<sequence length="162" mass="18460">NIANQLTSQIPPSKYTAESFLQNRIQNNFVISPISPIEVNSIIDDLKNNGNTVNSIATHVLEESKHIITPIICHLINLFVQQGYFPDNLKLGCITPIFKNGDKEKVNNYRPVCSLSPLSKIIEKVINNRMVHFLDDFNILSKTQFGFRKKHGYRNGTTKLHR</sequence>